<dbReference type="SUPFAM" id="SSF46548">
    <property type="entry name" value="alpha-helical ferredoxin"/>
    <property type="match status" value="1"/>
</dbReference>
<evidence type="ECO:0000313" key="8">
    <source>
        <dbReference type="EMBL" id="QBK25222.1"/>
    </source>
</evidence>
<dbReference type="Pfam" id="PF13183">
    <property type="entry name" value="Fer4_8"/>
    <property type="match status" value="1"/>
</dbReference>
<evidence type="ECO:0000256" key="4">
    <source>
        <dbReference type="ARBA" id="ARBA00023004"/>
    </source>
</evidence>
<dbReference type="PANTHER" id="PTHR43255:SF1">
    <property type="entry name" value="IRON-SULFUR-BINDING OXIDOREDUCTASE FADF-RELATED"/>
    <property type="match status" value="1"/>
</dbReference>
<evidence type="ECO:0000256" key="5">
    <source>
        <dbReference type="ARBA" id="ARBA00023014"/>
    </source>
</evidence>
<dbReference type="InterPro" id="IPR017896">
    <property type="entry name" value="4Fe4S_Fe-S-bd"/>
</dbReference>
<dbReference type="SUPFAM" id="SSF103501">
    <property type="entry name" value="Respiratory nitrate reductase 1 gamma chain"/>
    <property type="match status" value="1"/>
</dbReference>
<evidence type="ECO:0000256" key="2">
    <source>
        <dbReference type="ARBA" id="ARBA00022723"/>
    </source>
</evidence>
<dbReference type="InterPro" id="IPR051460">
    <property type="entry name" value="HdrC_iron-sulfur_subunit"/>
</dbReference>
<keyword evidence="2" id="KW-0479">Metal-binding</keyword>
<evidence type="ECO:0000256" key="6">
    <source>
        <dbReference type="SAM" id="Phobius"/>
    </source>
</evidence>
<feature type="transmembrane region" description="Helical" evidence="6">
    <location>
        <begin position="178"/>
        <end position="195"/>
    </location>
</feature>
<evidence type="ECO:0000259" key="7">
    <source>
        <dbReference type="PROSITE" id="PS51379"/>
    </source>
</evidence>
<reference evidence="8 9" key="1">
    <citation type="submission" date="2019-02" db="EMBL/GenBank/DDBJ databases">
        <title>Ureibacillus thermophilus.</title>
        <authorList>
            <person name="Sunny J.S."/>
            <person name="Natarajan A."/>
            <person name="Saleena L.M."/>
        </authorList>
    </citation>
    <scope>NUCLEOTIDE SEQUENCE [LARGE SCALE GENOMIC DNA]</scope>
    <source>
        <strain evidence="8 9">LM102</strain>
    </source>
</reference>
<evidence type="ECO:0000313" key="9">
    <source>
        <dbReference type="Proteomes" id="UP000291151"/>
    </source>
</evidence>
<dbReference type="Pfam" id="PF02754">
    <property type="entry name" value="CCG"/>
    <property type="match status" value="2"/>
</dbReference>
<evidence type="ECO:0000256" key="3">
    <source>
        <dbReference type="ARBA" id="ARBA00023002"/>
    </source>
</evidence>
<dbReference type="EMBL" id="CP036528">
    <property type="protein sequence ID" value="QBK25222.1"/>
    <property type="molecule type" value="Genomic_DNA"/>
</dbReference>
<dbReference type="PANTHER" id="PTHR43255">
    <property type="entry name" value="IRON-SULFUR-BINDING OXIDOREDUCTASE FADF-RELATED-RELATED"/>
    <property type="match status" value="1"/>
</dbReference>
<proteinExistence type="predicted"/>
<keyword evidence="4" id="KW-0408">Iron</keyword>
<keyword evidence="6" id="KW-1133">Transmembrane helix</keyword>
<dbReference type="GO" id="GO:0005886">
    <property type="term" value="C:plasma membrane"/>
    <property type="evidence" value="ECO:0007669"/>
    <property type="project" value="TreeGrafter"/>
</dbReference>
<accession>A0A4P6UUJ3</accession>
<gene>
    <name evidence="8" type="ORF">DKZ56_04730</name>
</gene>
<dbReference type="InterPro" id="IPR004017">
    <property type="entry name" value="Cys_rich_dom"/>
</dbReference>
<dbReference type="Gene3D" id="1.20.950.20">
    <property type="entry name" value="Transmembrane di-heme cytochromes, Chain C"/>
    <property type="match status" value="1"/>
</dbReference>
<name>A0A4P6UUJ3_9BACL</name>
<feature type="transmembrane region" description="Helical" evidence="6">
    <location>
        <begin position="112"/>
        <end position="130"/>
    </location>
</feature>
<dbReference type="Gene3D" id="1.10.1060.10">
    <property type="entry name" value="Alpha-helical ferredoxin"/>
    <property type="match status" value="1"/>
</dbReference>
<feature type="transmembrane region" description="Helical" evidence="6">
    <location>
        <begin position="71"/>
        <end position="92"/>
    </location>
</feature>
<organism evidence="8 9">
    <name type="scientific">Ureibacillus thermophilus</name>
    <dbReference type="NCBI Taxonomy" id="367743"/>
    <lineage>
        <taxon>Bacteria</taxon>
        <taxon>Bacillati</taxon>
        <taxon>Bacillota</taxon>
        <taxon>Bacilli</taxon>
        <taxon>Bacillales</taxon>
        <taxon>Caryophanaceae</taxon>
        <taxon>Ureibacillus</taxon>
    </lineage>
</organism>
<dbReference type="InterPro" id="IPR036197">
    <property type="entry name" value="NarG-like_sf"/>
</dbReference>
<dbReference type="GO" id="GO:0046872">
    <property type="term" value="F:metal ion binding"/>
    <property type="evidence" value="ECO:0007669"/>
    <property type="project" value="UniProtKB-KW"/>
</dbReference>
<dbReference type="PROSITE" id="PS51379">
    <property type="entry name" value="4FE4S_FER_2"/>
    <property type="match status" value="1"/>
</dbReference>
<feature type="transmembrane region" description="Helical" evidence="6">
    <location>
        <begin position="202"/>
        <end position="222"/>
    </location>
</feature>
<feature type="transmembrane region" description="Helical" evidence="6">
    <location>
        <begin position="6"/>
        <end position="28"/>
    </location>
</feature>
<keyword evidence="5" id="KW-0411">Iron-sulfur</keyword>
<dbReference type="InterPro" id="IPR017900">
    <property type="entry name" value="4Fe4S_Fe_S_CS"/>
</dbReference>
<dbReference type="InterPro" id="IPR009051">
    <property type="entry name" value="Helical_ferredxn"/>
</dbReference>
<protein>
    <submittedName>
        <fullName evidence="8">(Fe-S)-binding protein</fullName>
    </submittedName>
</protein>
<keyword evidence="9" id="KW-1185">Reference proteome</keyword>
<dbReference type="PROSITE" id="PS00198">
    <property type="entry name" value="4FE4S_FER_1"/>
    <property type="match status" value="1"/>
</dbReference>
<feature type="domain" description="4Fe-4S ferredoxin-type" evidence="7">
    <location>
        <begin position="272"/>
        <end position="302"/>
    </location>
</feature>
<dbReference type="GO" id="GO:0051539">
    <property type="term" value="F:4 iron, 4 sulfur cluster binding"/>
    <property type="evidence" value="ECO:0007669"/>
    <property type="project" value="UniProtKB-KW"/>
</dbReference>
<dbReference type="GO" id="GO:0016491">
    <property type="term" value="F:oxidoreductase activity"/>
    <property type="evidence" value="ECO:0007669"/>
    <property type="project" value="UniProtKB-KW"/>
</dbReference>
<sequence>MSGLLLVNLILFIAVVLYAVSLFAYTVITRLEYIKLGKKEDLNLSFKERFENFWVNVLGQNKLFKDRKSGVMHLILFYAFFIIQLGLIELIIKGYVPGYTFPLGSFHEFFTFMQEWTMFLMLCALIYAAYRRYGEKLERLQWKRDKKAAFVYIALITLCVSIFLALGFETIAHENEPNFVIAPFSGFIALIFGGLSPDVANVLFYVFWWVHMLAVFTFLVFVPQSKQFHEVFVTIGAFFKRAGKAGRLRKIDFDAEEEAESFGVGKIQDFTRTQLLDLYSCVECGRCTNMCPASGTGKMLSPMDLIIKLRDHLTYTGAVVTKKKPWVPTFVWNQTKGNQLAMAAGAEGANIEEIYSPSLIGDVITEEEIWACTTCRNCEDQCPVMNEHVDKIIDLRRYLTMTEGRINPDAQRALNNIERQGNPWGLNRKEKENWRDLDPTVHIPTVKEATKSGEGFEYLFWVGSMGSFDNRSQKIALSFARLLNAAGVKFAILGNKEKNSGDTPRRLGNEFLFQELAQENISEFEKYDVKKIVTIDPHAYNIFKNEYKDFGWEGEVYHHTELLYKLIQEGRLVLNHRVDETIVFHDSCYLGRYNNVYDAPREILKSIPGVQLVEMERNRENAMCCGAGGGLMWMEDRVGTRINVARTEQALATNASIISAGCPYCLTMLTDGTKAKEVEDQIKTYDVCELLERSVFGERVKEEAAEEAATVEEETVELQ</sequence>
<keyword evidence="6" id="KW-0472">Membrane</keyword>
<dbReference type="RefSeq" id="WP_208651611.1">
    <property type="nucleotide sequence ID" value="NZ_CP036528.1"/>
</dbReference>
<keyword evidence="1" id="KW-0004">4Fe-4S</keyword>
<feature type="transmembrane region" description="Helical" evidence="6">
    <location>
        <begin position="150"/>
        <end position="172"/>
    </location>
</feature>
<dbReference type="AlphaFoldDB" id="A0A4P6UUJ3"/>
<keyword evidence="6" id="KW-0812">Transmembrane</keyword>
<dbReference type="KEGG" id="uth:DKZ56_04730"/>
<keyword evidence="3" id="KW-0560">Oxidoreductase</keyword>
<evidence type="ECO:0000256" key="1">
    <source>
        <dbReference type="ARBA" id="ARBA00022485"/>
    </source>
</evidence>
<dbReference type="Proteomes" id="UP000291151">
    <property type="component" value="Chromosome"/>
</dbReference>